<feature type="domain" description="Peptidase M20 dimerisation" evidence="10">
    <location>
        <begin position="174"/>
        <end position="286"/>
    </location>
</feature>
<evidence type="ECO:0000256" key="8">
    <source>
        <dbReference type="ARBA" id="ARBA00022833"/>
    </source>
</evidence>
<dbReference type="Gene3D" id="3.40.630.10">
    <property type="entry name" value="Zn peptidases"/>
    <property type="match status" value="1"/>
</dbReference>
<comment type="cofactor">
    <cofactor evidence="1">
        <name>Zn(2+)</name>
        <dbReference type="ChEBI" id="CHEBI:29105"/>
    </cofactor>
</comment>
<keyword evidence="9" id="KW-0170">Cobalt</keyword>
<evidence type="ECO:0000256" key="5">
    <source>
        <dbReference type="ARBA" id="ARBA00022605"/>
    </source>
</evidence>
<dbReference type="InterPro" id="IPR050072">
    <property type="entry name" value="Peptidase_M20A"/>
</dbReference>
<keyword evidence="4" id="KW-0055">Arginine biosynthesis</keyword>
<proteinExistence type="inferred from homology"/>
<dbReference type="InterPro" id="IPR002933">
    <property type="entry name" value="Peptidase_M20"/>
</dbReference>
<reference evidence="12" key="1">
    <citation type="journal article" date="2019" name="Int. J. Syst. Evol. Microbiol.">
        <title>The Global Catalogue of Microorganisms (GCM) 10K type strain sequencing project: providing services to taxonomists for standard genome sequencing and annotation.</title>
        <authorList>
            <consortium name="The Broad Institute Genomics Platform"/>
            <consortium name="The Broad Institute Genome Sequencing Center for Infectious Disease"/>
            <person name="Wu L."/>
            <person name="Ma J."/>
        </authorList>
    </citation>
    <scope>NUCLEOTIDE SEQUENCE [LARGE SCALE GENOMIC DNA]</scope>
    <source>
        <strain evidence="12">TISTR 2562</strain>
    </source>
</reference>
<dbReference type="PANTHER" id="PTHR43808:SF31">
    <property type="entry name" value="N-ACETYL-L-CITRULLINE DEACETYLASE"/>
    <property type="match status" value="1"/>
</dbReference>
<evidence type="ECO:0000256" key="9">
    <source>
        <dbReference type="ARBA" id="ARBA00023285"/>
    </source>
</evidence>
<dbReference type="Pfam" id="PF07687">
    <property type="entry name" value="M20_dimer"/>
    <property type="match status" value="1"/>
</dbReference>
<evidence type="ECO:0000313" key="12">
    <source>
        <dbReference type="Proteomes" id="UP001597474"/>
    </source>
</evidence>
<evidence type="ECO:0000256" key="6">
    <source>
        <dbReference type="ARBA" id="ARBA00022723"/>
    </source>
</evidence>
<evidence type="ECO:0000256" key="7">
    <source>
        <dbReference type="ARBA" id="ARBA00022801"/>
    </source>
</evidence>
<dbReference type="InterPro" id="IPR011650">
    <property type="entry name" value="Peptidase_M20_dimer"/>
</dbReference>
<keyword evidence="7 11" id="KW-0378">Hydrolase</keyword>
<evidence type="ECO:0000256" key="2">
    <source>
        <dbReference type="ARBA" id="ARBA00005691"/>
    </source>
</evidence>
<comment type="caution">
    <text evidence="11">The sequence shown here is derived from an EMBL/GenBank/DDBJ whole genome shotgun (WGS) entry which is preliminary data.</text>
</comment>
<organism evidence="11 12">
    <name type="scientific">Sulfitobacter aestuarii</name>
    <dbReference type="NCBI Taxonomy" id="2161676"/>
    <lineage>
        <taxon>Bacteria</taxon>
        <taxon>Pseudomonadati</taxon>
        <taxon>Pseudomonadota</taxon>
        <taxon>Alphaproteobacteria</taxon>
        <taxon>Rhodobacterales</taxon>
        <taxon>Roseobacteraceae</taxon>
        <taxon>Sulfitobacter</taxon>
    </lineage>
</organism>
<keyword evidence="12" id="KW-1185">Reference proteome</keyword>
<evidence type="ECO:0000259" key="10">
    <source>
        <dbReference type="Pfam" id="PF07687"/>
    </source>
</evidence>
<dbReference type="GO" id="GO:0008777">
    <property type="term" value="F:acetylornithine deacetylase activity"/>
    <property type="evidence" value="ECO:0007669"/>
    <property type="project" value="UniProtKB-EC"/>
</dbReference>
<gene>
    <name evidence="11" type="primary">argE</name>
    <name evidence="11" type="ORF">ACFSUD_16760</name>
</gene>
<keyword evidence="8" id="KW-0862">Zinc</keyword>
<keyword evidence="5" id="KW-0028">Amino-acid biosynthesis</keyword>
<dbReference type="Gene3D" id="3.30.70.360">
    <property type="match status" value="1"/>
</dbReference>
<evidence type="ECO:0000256" key="3">
    <source>
        <dbReference type="ARBA" id="ARBA00022490"/>
    </source>
</evidence>
<dbReference type="EC" id="3.5.1.16" evidence="11"/>
<dbReference type="SUPFAM" id="SSF53187">
    <property type="entry name" value="Zn-dependent exopeptidases"/>
    <property type="match status" value="1"/>
</dbReference>
<sequence>MTRLAETVELLGRLVAYPTISSDSNVALITDLRDRLSDLGARCHLFSTGDGSKANLFASIGPNEQGGILLSGHSDVVPVIDQDWSSDPFVMREEHGLLFGRGTCDMKGFLAAVMAMAPHYAALPLRRPVHFAFTYDEEIGCLGAQSLVPELQRLGLKPDIAIIGEPTEMRVIEGHKGCCEYTTRFYGLEGHGSNPGLGVNAAEFAARYVARLLALRAELRQRTPADSRFEPPETTLNIGRISGGHAHNVIVGKAEVDWEFRPVQRSDLDFVKQTMERFVEEELLPDMRAVSPDADIVTETMGEVVGLEPMRDNAARELVAGLLGLNGAEVVPFGTEAGLFQQMGMDVVVCGPGSIRQAHKPDEFVSLEQLSACLAMLERLGERLL</sequence>
<name>A0ABW5U8E6_9RHOB</name>
<dbReference type="Pfam" id="PF01546">
    <property type="entry name" value="Peptidase_M20"/>
    <property type="match status" value="1"/>
</dbReference>
<dbReference type="PROSITE" id="PS00759">
    <property type="entry name" value="ARGE_DAPE_CPG2_2"/>
    <property type="match status" value="1"/>
</dbReference>
<keyword evidence="3" id="KW-0963">Cytoplasm</keyword>
<dbReference type="EMBL" id="JBHUMP010000019">
    <property type="protein sequence ID" value="MFD2741231.1"/>
    <property type="molecule type" value="Genomic_DNA"/>
</dbReference>
<dbReference type="InterPro" id="IPR001261">
    <property type="entry name" value="ArgE/DapE_CS"/>
</dbReference>
<dbReference type="NCBIfam" id="NF005710">
    <property type="entry name" value="PRK07522.1"/>
    <property type="match status" value="1"/>
</dbReference>
<dbReference type="PROSITE" id="PS00758">
    <property type="entry name" value="ARGE_DAPE_CPG2_1"/>
    <property type="match status" value="1"/>
</dbReference>
<evidence type="ECO:0000256" key="1">
    <source>
        <dbReference type="ARBA" id="ARBA00001947"/>
    </source>
</evidence>
<dbReference type="Proteomes" id="UP001597474">
    <property type="component" value="Unassembled WGS sequence"/>
</dbReference>
<dbReference type="NCBIfam" id="TIGR01892">
    <property type="entry name" value="AcOrn-deacetyl"/>
    <property type="match status" value="1"/>
</dbReference>
<dbReference type="RefSeq" id="WP_386375657.1">
    <property type="nucleotide sequence ID" value="NZ_JBHUMP010000019.1"/>
</dbReference>
<keyword evidence="6" id="KW-0479">Metal-binding</keyword>
<dbReference type="InterPro" id="IPR036264">
    <property type="entry name" value="Bact_exopeptidase_dim_dom"/>
</dbReference>
<dbReference type="InterPro" id="IPR010169">
    <property type="entry name" value="AcOrn-deacetyl"/>
</dbReference>
<evidence type="ECO:0000256" key="4">
    <source>
        <dbReference type="ARBA" id="ARBA00022571"/>
    </source>
</evidence>
<dbReference type="CDD" id="cd03894">
    <property type="entry name" value="M20_ArgE"/>
    <property type="match status" value="1"/>
</dbReference>
<accession>A0ABW5U8E6</accession>
<comment type="similarity">
    <text evidence="2">Belongs to the peptidase M20A family. ArgE subfamily.</text>
</comment>
<protein>
    <submittedName>
        <fullName evidence="11">Acetylornithine deacetylase</fullName>
        <ecNumber evidence="11">3.5.1.16</ecNumber>
    </submittedName>
</protein>
<evidence type="ECO:0000313" key="11">
    <source>
        <dbReference type="EMBL" id="MFD2741231.1"/>
    </source>
</evidence>
<dbReference type="PANTHER" id="PTHR43808">
    <property type="entry name" value="ACETYLORNITHINE DEACETYLASE"/>
    <property type="match status" value="1"/>
</dbReference>
<dbReference type="SUPFAM" id="SSF55031">
    <property type="entry name" value="Bacterial exopeptidase dimerisation domain"/>
    <property type="match status" value="1"/>
</dbReference>